<protein>
    <submittedName>
        <fullName evidence="2">Uncharacterized protein</fullName>
    </submittedName>
</protein>
<evidence type="ECO:0000313" key="2">
    <source>
        <dbReference type="EMBL" id="KAA1258862.1"/>
    </source>
</evidence>
<dbReference type="AlphaFoldDB" id="A0A5B1CF81"/>
<keyword evidence="3" id="KW-1185">Reference proteome</keyword>
<feature type="region of interest" description="Disordered" evidence="1">
    <location>
        <begin position="135"/>
        <end position="154"/>
    </location>
</feature>
<dbReference type="EMBL" id="VRLW01000001">
    <property type="protein sequence ID" value="KAA1258862.1"/>
    <property type="molecule type" value="Genomic_DNA"/>
</dbReference>
<evidence type="ECO:0000313" key="3">
    <source>
        <dbReference type="Proteomes" id="UP000322699"/>
    </source>
</evidence>
<comment type="caution">
    <text evidence="2">The sequence shown here is derived from an EMBL/GenBank/DDBJ whole genome shotgun (WGS) entry which is preliminary data.</text>
</comment>
<proteinExistence type="predicted"/>
<reference evidence="2 3" key="1">
    <citation type="submission" date="2019-08" db="EMBL/GenBank/DDBJ databases">
        <title>Deep-cultivation of Planctomycetes and their phenomic and genomic characterization uncovers novel biology.</title>
        <authorList>
            <person name="Wiegand S."/>
            <person name="Jogler M."/>
            <person name="Boedeker C."/>
            <person name="Pinto D."/>
            <person name="Vollmers J."/>
            <person name="Rivas-Marin E."/>
            <person name="Kohn T."/>
            <person name="Peeters S.H."/>
            <person name="Heuer A."/>
            <person name="Rast P."/>
            <person name="Oberbeckmann S."/>
            <person name="Bunk B."/>
            <person name="Jeske O."/>
            <person name="Meyerdierks A."/>
            <person name="Storesund J.E."/>
            <person name="Kallscheuer N."/>
            <person name="Luecker S."/>
            <person name="Lage O.M."/>
            <person name="Pohl T."/>
            <person name="Merkel B.J."/>
            <person name="Hornburger P."/>
            <person name="Mueller R.-W."/>
            <person name="Bruemmer F."/>
            <person name="Labrenz M."/>
            <person name="Spormann A.M."/>
            <person name="Op Den Camp H."/>
            <person name="Overmann J."/>
            <person name="Amann R."/>
            <person name="Jetten M.S.M."/>
            <person name="Mascher T."/>
            <person name="Medema M.H."/>
            <person name="Devos D.P."/>
            <person name="Kaster A.-K."/>
            <person name="Ovreas L."/>
            <person name="Rohde M."/>
            <person name="Galperin M.Y."/>
            <person name="Jogler C."/>
        </authorList>
    </citation>
    <scope>NUCLEOTIDE SEQUENCE [LARGE SCALE GENOMIC DNA]</scope>
    <source>
        <strain evidence="2 3">LF1</strain>
    </source>
</reference>
<dbReference type="Proteomes" id="UP000322699">
    <property type="component" value="Unassembled WGS sequence"/>
</dbReference>
<organism evidence="2 3">
    <name type="scientific">Rubripirellula obstinata</name>
    <dbReference type="NCBI Taxonomy" id="406547"/>
    <lineage>
        <taxon>Bacteria</taxon>
        <taxon>Pseudomonadati</taxon>
        <taxon>Planctomycetota</taxon>
        <taxon>Planctomycetia</taxon>
        <taxon>Pirellulales</taxon>
        <taxon>Pirellulaceae</taxon>
        <taxon>Rubripirellula</taxon>
    </lineage>
</organism>
<evidence type="ECO:0000256" key="1">
    <source>
        <dbReference type="SAM" id="MobiDB-lite"/>
    </source>
</evidence>
<name>A0A5B1CF81_9BACT</name>
<accession>A0A5B1CF81</accession>
<gene>
    <name evidence="2" type="ORF">LF1_13860</name>
</gene>
<sequence>MVCCSLVLYQSRYLPTPTSSFPASLPPENASRGSGLVLGFQSRENPTQGLTPAKPLPKKCRNSLNSLRPTKLQNVRRLACLHPQRDPSIPSALNTKFLRSPENCVVQKQRFPAHETRDYELTVIQKSSGHTEHAFCSVAPSPDGDQTCWTSKPD</sequence>